<dbReference type="InterPro" id="IPR008979">
    <property type="entry name" value="Galactose-bd-like_sf"/>
</dbReference>
<dbReference type="GO" id="GO:0030246">
    <property type="term" value="F:carbohydrate binding"/>
    <property type="evidence" value="ECO:0007669"/>
    <property type="project" value="InterPro"/>
</dbReference>
<dbReference type="SUPFAM" id="SSF49785">
    <property type="entry name" value="Galactose-binding domain-like"/>
    <property type="match status" value="1"/>
</dbReference>
<evidence type="ECO:0000259" key="2">
    <source>
        <dbReference type="Pfam" id="PF14683"/>
    </source>
</evidence>
<feature type="domain" description="Rhamnogalacturonan lyase" evidence="3">
    <location>
        <begin position="23"/>
        <end position="99"/>
    </location>
</feature>
<sequence length="222" mass="25911">MYLNIVVSNNSQIRYKYNLSVDFAYVGLAIPGGIGSWQQECKSSHPRPIRFGLKPMLRGYFTISNIRLGNYNLYAWVPGFIGNYEYDEITITTGSEINLDVLVYELPRDSPTLWEIGIEKHMVKTRIYRFRQYGLWERYAELYPDGDLIFKIGINYNHKDWFFTQMPRKKLETDGYEGTAWQIIFKLDKMNKKGTYKLQVTLASAALVELQVGFSPYYLCLA</sequence>
<dbReference type="Pfam" id="PF14686">
    <property type="entry name" value="fn3_3"/>
    <property type="match status" value="1"/>
</dbReference>
<gene>
    <name evidence="4" type="ORF">GIB67_005854</name>
</gene>
<name>A0A7J7LU64_9MAGN</name>
<dbReference type="PANTHER" id="PTHR32018:SF1">
    <property type="entry name" value="RHAMNOGALACTURONAN ENDOLYASE"/>
    <property type="match status" value="1"/>
</dbReference>
<dbReference type="Proteomes" id="UP000541444">
    <property type="component" value="Unassembled WGS sequence"/>
</dbReference>
<dbReference type="EMBL" id="JACGCM010002004">
    <property type="protein sequence ID" value="KAF6146206.1"/>
    <property type="molecule type" value="Genomic_DNA"/>
</dbReference>
<dbReference type="InterPro" id="IPR029411">
    <property type="entry name" value="RG-lyase_III"/>
</dbReference>
<evidence type="ECO:0000313" key="5">
    <source>
        <dbReference type="Proteomes" id="UP000541444"/>
    </source>
</evidence>
<dbReference type="InterPro" id="IPR051850">
    <property type="entry name" value="Polysacch_Lyase_4"/>
</dbReference>
<dbReference type="InterPro" id="IPR013784">
    <property type="entry name" value="Carb-bd-like_fold"/>
</dbReference>
<evidence type="ECO:0000313" key="4">
    <source>
        <dbReference type="EMBL" id="KAF6146206.1"/>
    </source>
</evidence>
<organism evidence="4 5">
    <name type="scientific">Kingdonia uniflora</name>
    <dbReference type="NCBI Taxonomy" id="39325"/>
    <lineage>
        <taxon>Eukaryota</taxon>
        <taxon>Viridiplantae</taxon>
        <taxon>Streptophyta</taxon>
        <taxon>Embryophyta</taxon>
        <taxon>Tracheophyta</taxon>
        <taxon>Spermatophyta</taxon>
        <taxon>Magnoliopsida</taxon>
        <taxon>Ranunculales</taxon>
        <taxon>Circaeasteraceae</taxon>
        <taxon>Kingdonia</taxon>
    </lineage>
</organism>
<protein>
    <recommendedName>
        <fullName evidence="6">Rhamnogalacturonan lyase domain-containing protein</fullName>
    </recommendedName>
</protein>
<dbReference type="InterPro" id="IPR029413">
    <property type="entry name" value="RG-lyase_II"/>
</dbReference>
<evidence type="ECO:0008006" key="6">
    <source>
        <dbReference type="Google" id="ProtNLM"/>
    </source>
</evidence>
<feature type="domain" description="Rhamnogalacturonan lyase" evidence="2">
    <location>
        <begin position="113"/>
        <end position="212"/>
    </location>
</feature>
<evidence type="ECO:0000256" key="1">
    <source>
        <dbReference type="ARBA" id="ARBA00022729"/>
    </source>
</evidence>
<reference evidence="4 5" key="1">
    <citation type="journal article" date="2020" name="IScience">
        <title>Genome Sequencing of the Endangered Kingdonia uniflora (Circaeasteraceae, Ranunculales) Reveals Potential Mechanisms of Evolutionary Specialization.</title>
        <authorList>
            <person name="Sun Y."/>
            <person name="Deng T."/>
            <person name="Zhang A."/>
            <person name="Moore M.J."/>
            <person name="Landis J.B."/>
            <person name="Lin N."/>
            <person name="Zhang H."/>
            <person name="Zhang X."/>
            <person name="Huang J."/>
            <person name="Zhang X."/>
            <person name="Sun H."/>
            <person name="Wang H."/>
        </authorList>
    </citation>
    <scope>NUCLEOTIDE SEQUENCE [LARGE SCALE GENOMIC DNA]</scope>
    <source>
        <strain evidence="4">TB1705</strain>
        <tissue evidence="4">Leaf</tissue>
    </source>
</reference>
<comment type="caution">
    <text evidence="4">The sequence shown here is derived from an EMBL/GenBank/DDBJ whole genome shotgun (WGS) entry which is preliminary data.</text>
</comment>
<dbReference type="Pfam" id="PF14683">
    <property type="entry name" value="CBM-like"/>
    <property type="match status" value="1"/>
</dbReference>
<dbReference type="AlphaFoldDB" id="A0A7J7LU64"/>
<keyword evidence="1" id="KW-0732">Signal</keyword>
<evidence type="ECO:0000259" key="3">
    <source>
        <dbReference type="Pfam" id="PF14686"/>
    </source>
</evidence>
<dbReference type="PANTHER" id="PTHR32018">
    <property type="entry name" value="RHAMNOGALACTURONATE LYASE FAMILY PROTEIN"/>
    <property type="match status" value="1"/>
</dbReference>
<keyword evidence="5" id="KW-1185">Reference proteome</keyword>
<dbReference type="SUPFAM" id="SSF49452">
    <property type="entry name" value="Starch-binding domain-like"/>
    <property type="match status" value="1"/>
</dbReference>
<dbReference type="CDD" id="cd10316">
    <property type="entry name" value="RGL4_M"/>
    <property type="match status" value="1"/>
</dbReference>
<accession>A0A7J7LU64</accession>
<proteinExistence type="predicted"/>
<dbReference type="OrthoDB" id="2130367at2759"/>